<feature type="transmembrane region" description="Helical" evidence="1">
    <location>
        <begin position="20"/>
        <end position="44"/>
    </location>
</feature>
<sequence>MFDEKKVKRHRLSGLANGALLGMGISLIWANGFGLIFIAVGAGIEIWQRKRLVR</sequence>
<dbReference type="AlphaFoldDB" id="A0A382C9G7"/>
<keyword evidence="1" id="KW-0812">Transmembrane</keyword>
<organism evidence="2">
    <name type="scientific">marine metagenome</name>
    <dbReference type="NCBI Taxonomy" id="408172"/>
    <lineage>
        <taxon>unclassified sequences</taxon>
        <taxon>metagenomes</taxon>
        <taxon>ecological metagenomes</taxon>
    </lineage>
</organism>
<keyword evidence="1" id="KW-0472">Membrane</keyword>
<evidence type="ECO:0000313" key="2">
    <source>
        <dbReference type="EMBL" id="SVB22017.1"/>
    </source>
</evidence>
<reference evidence="2" key="1">
    <citation type="submission" date="2018-05" db="EMBL/GenBank/DDBJ databases">
        <authorList>
            <person name="Lanie J.A."/>
            <person name="Ng W.-L."/>
            <person name="Kazmierczak K.M."/>
            <person name="Andrzejewski T.M."/>
            <person name="Davidsen T.M."/>
            <person name="Wayne K.J."/>
            <person name="Tettelin H."/>
            <person name="Glass J.I."/>
            <person name="Rusch D."/>
            <person name="Podicherti R."/>
            <person name="Tsui H.-C.T."/>
            <person name="Winkler M.E."/>
        </authorList>
    </citation>
    <scope>NUCLEOTIDE SEQUENCE</scope>
</reference>
<proteinExistence type="predicted"/>
<keyword evidence="1" id="KW-1133">Transmembrane helix</keyword>
<protein>
    <submittedName>
        <fullName evidence="2">Uncharacterized protein</fullName>
    </submittedName>
</protein>
<evidence type="ECO:0000256" key="1">
    <source>
        <dbReference type="SAM" id="Phobius"/>
    </source>
</evidence>
<dbReference type="EMBL" id="UINC01033169">
    <property type="protein sequence ID" value="SVB22017.1"/>
    <property type="molecule type" value="Genomic_DNA"/>
</dbReference>
<name>A0A382C9G7_9ZZZZ</name>
<gene>
    <name evidence="2" type="ORF">METZ01_LOCUS174871</name>
</gene>
<accession>A0A382C9G7</accession>